<dbReference type="Pfam" id="PF17657">
    <property type="entry name" value="DNA_pol3_finger"/>
    <property type="match status" value="1"/>
</dbReference>
<evidence type="ECO:0000259" key="11">
    <source>
        <dbReference type="SMART" id="SM00481"/>
    </source>
</evidence>
<protein>
    <recommendedName>
        <fullName evidence="1">DNA-directed DNA polymerase</fullName>
        <ecNumber evidence="1">2.7.7.7</ecNumber>
    </recommendedName>
</protein>
<reference evidence="12" key="1">
    <citation type="submission" date="2020-10" db="EMBL/GenBank/DDBJ databases">
        <title>Ca. Dormibacterota MAGs.</title>
        <authorList>
            <person name="Montgomery K."/>
        </authorList>
    </citation>
    <scope>NUCLEOTIDE SEQUENCE [LARGE SCALE GENOMIC DNA]</scope>
    <source>
        <strain evidence="12">SC8812_S17_10</strain>
    </source>
</reference>
<feature type="region of interest" description="Disordered" evidence="10">
    <location>
        <begin position="1"/>
        <end position="22"/>
    </location>
</feature>
<dbReference type="GO" id="GO:0006281">
    <property type="term" value="P:DNA repair"/>
    <property type="evidence" value="ECO:0007669"/>
    <property type="project" value="UniProtKB-KW"/>
</dbReference>
<dbReference type="GO" id="GO:0006260">
    <property type="term" value="P:DNA replication"/>
    <property type="evidence" value="ECO:0007669"/>
    <property type="project" value="UniProtKB-KW"/>
</dbReference>
<dbReference type="InterPro" id="IPR004805">
    <property type="entry name" value="DnaE2/DnaE/PolC"/>
</dbReference>
<dbReference type="InterPro" id="IPR040982">
    <property type="entry name" value="DNA_pol3_finger"/>
</dbReference>
<dbReference type="Pfam" id="PF07733">
    <property type="entry name" value="DNA_pol3_alpha"/>
    <property type="match status" value="1"/>
</dbReference>
<evidence type="ECO:0000256" key="5">
    <source>
        <dbReference type="ARBA" id="ARBA00022705"/>
    </source>
</evidence>
<dbReference type="PANTHER" id="PTHR32294">
    <property type="entry name" value="DNA POLYMERASE III SUBUNIT ALPHA"/>
    <property type="match status" value="1"/>
</dbReference>
<gene>
    <name evidence="12" type="ORF">JF922_05630</name>
</gene>
<evidence type="ECO:0000313" key="13">
    <source>
        <dbReference type="Proteomes" id="UP000612893"/>
    </source>
</evidence>
<dbReference type="AlphaFoldDB" id="A0A934K328"/>
<keyword evidence="8" id="KW-0234">DNA repair</keyword>
<keyword evidence="4" id="KW-0548">Nucleotidyltransferase</keyword>
<dbReference type="NCBIfam" id="NF004225">
    <property type="entry name" value="PRK05672.1"/>
    <property type="match status" value="1"/>
</dbReference>
<dbReference type="Gene3D" id="1.10.150.870">
    <property type="match status" value="1"/>
</dbReference>
<feature type="compositionally biased region" description="Basic residues" evidence="10">
    <location>
        <begin position="1"/>
        <end position="10"/>
    </location>
</feature>
<dbReference type="InterPro" id="IPR041931">
    <property type="entry name" value="DNA_pol3_alpha_thumb_dom"/>
</dbReference>
<dbReference type="GO" id="GO:0008408">
    <property type="term" value="F:3'-5' exonuclease activity"/>
    <property type="evidence" value="ECO:0007669"/>
    <property type="project" value="InterPro"/>
</dbReference>
<dbReference type="Proteomes" id="UP000612893">
    <property type="component" value="Unassembled WGS sequence"/>
</dbReference>
<evidence type="ECO:0000256" key="2">
    <source>
        <dbReference type="ARBA" id="ARBA00022490"/>
    </source>
</evidence>
<dbReference type="EMBL" id="JAEKNR010000067">
    <property type="protein sequence ID" value="MBJ7597550.1"/>
    <property type="molecule type" value="Genomic_DNA"/>
</dbReference>
<keyword evidence="3" id="KW-0808">Transferase</keyword>
<evidence type="ECO:0000256" key="1">
    <source>
        <dbReference type="ARBA" id="ARBA00012417"/>
    </source>
</evidence>
<proteinExistence type="predicted"/>
<evidence type="ECO:0000256" key="9">
    <source>
        <dbReference type="ARBA" id="ARBA00049244"/>
    </source>
</evidence>
<keyword evidence="7" id="KW-0239">DNA-directed DNA polymerase</keyword>
<dbReference type="NCBIfam" id="TIGR00594">
    <property type="entry name" value="polc"/>
    <property type="match status" value="1"/>
</dbReference>
<dbReference type="SUPFAM" id="SSF47781">
    <property type="entry name" value="RuvA domain 2-like"/>
    <property type="match status" value="1"/>
</dbReference>
<comment type="catalytic activity">
    <reaction evidence="9">
        <text>DNA(n) + a 2'-deoxyribonucleoside 5'-triphosphate = DNA(n+1) + diphosphate</text>
        <dbReference type="Rhea" id="RHEA:22508"/>
        <dbReference type="Rhea" id="RHEA-COMP:17339"/>
        <dbReference type="Rhea" id="RHEA-COMP:17340"/>
        <dbReference type="ChEBI" id="CHEBI:33019"/>
        <dbReference type="ChEBI" id="CHEBI:61560"/>
        <dbReference type="ChEBI" id="CHEBI:173112"/>
        <dbReference type="EC" id="2.7.7.7"/>
    </reaction>
</comment>
<dbReference type="InterPro" id="IPR029460">
    <property type="entry name" value="DNAPol_HHH"/>
</dbReference>
<evidence type="ECO:0000256" key="3">
    <source>
        <dbReference type="ARBA" id="ARBA00022679"/>
    </source>
</evidence>
<keyword evidence="6" id="KW-0227">DNA damage</keyword>
<feature type="domain" description="Polymerase/histidinol phosphatase N-terminal" evidence="11">
    <location>
        <begin position="30"/>
        <end position="97"/>
    </location>
</feature>
<dbReference type="InterPro" id="IPR010994">
    <property type="entry name" value="RuvA_2-like"/>
</dbReference>
<dbReference type="InterPro" id="IPR004013">
    <property type="entry name" value="PHP_dom"/>
</dbReference>
<dbReference type="InterPro" id="IPR003141">
    <property type="entry name" value="Pol/His_phosphatase_N"/>
</dbReference>
<evidence type="ECO:0000256" key="6">
    <source>
        <dbReference type="ARBA" id="ARBA00022763"/>
    </source>
</evidence>
<dbReference type="PANTHER" id="PTHR32294:SF4">
    <property type="entry name" value="ERROR-PRONE DNA POLYMERASE"/>
    <property type="match status" value="1"/>
</dbReference>
<dbReference type="InterPro" id="IPR016195">
    <property type="entry name" value="Pol/histidinol_Pase-like"/>
</dbReference>
<dbReference type="Gene3D" id="3.20.20.140">
    <property type="entry name" value="Metal-dependent hydrolases"/>
    <property type="match status" value="1"/>
</dbReference>
<name>A0A934K328_9BACT</name>
<dbReference type="RefSeq" id="WP_338199867.1">
    <property type="nucleotide sequence ID" value="NZ_JAEKNR010000067.1"/>
</dbReference>
<dbReference type="InterPro" id="IPR011708">
    <property type="entry name" value="DNA_pol3_alpha_NTPase_dom"/>
</dbReference>
<evidence type="ECO:0000313" key="12">
    <source>
        <dbReference type="EMBL" id="MBJ7597550.1"/>
    </source>
</evidence>
<keyword evidence="13" id="KW-1185">Reference proteome</keyword>
<dbReference type="CDD" id="cd04485">
    <property type="entry name" value="DnaE_OBF"/>
    <property type="match status" value="1"/>
</dbReference>
<comment type="caution">
    <text evidence="12">The sequence shown here is derived from an EMBL/GenBank/DDBJ whole genome shotgun (WGS) entry which is preliminary data.</text>
</comment>
<keyword evidence="5" id="KW-0235">DNA replication</keyword>
<evidence type="ECO:0000256" key="7">
    <source>
        <dbReference type="ARBA" id="ARBA00022932"/>
    </source>
</evidence>
<dbReference type="Pfam" id="PF02811">
    <property type="entry name" value="PHP"/>
    <property type="match status" value="1"/>
</dbReference>
<evidence type="ECO:0000256" key="10">
    <source>
        <dbReference type="SAM" id="MobiDB-lite"/>
    </source>
</evidence>
<dbReference type="EC" id="2.7.7.7" evidence="1"/>
<dbReference type="SUPFAM" id="SSF89550">
    <property type="entry name" value="PHP domain-like"/>
    <property type="match status" value="1"/>
</dbReference>
<evidence type="ECO:0000256" key="4">
    <source>
        <dbReference type="ARBA" id="ARBA00022695"/>
    </source>
</evidence>
<evidence type="ECO:0000256" key="8">
    <source>
        <dbReference type="ARBA" id="ARBA00023204"/>
    </source>
</evidence>
<dbReference type="Pfam" id="PF14579">
    <property type="entry name" value="HHH_6"/>
    <property type="match status" value="1"/>
</dbReference>
<keyword evidence="2" id="KW-0963">Cytoplasm</keyword>
<dbReference type="SMART" id="SM00481">
    <property type="entry name" value="POLIIIAc"/>
    <property type="match status" value="1"/>
</dbReference>
<dbReference type="Gene3D" id="1.10.10.1600">
    <property type="entry name" value="Bacterial DNA polymerase III alpha subunit, thumb domain"/>
    <property type="match status" value="1"/>
</dbReference>
<organism evidence="12 13">
    <name type="scientific">Candidatus Nephthysia bennettiae</name>
    <dbReference type="NCBI Taxonomy" id="3127016"/>
    <lineage>
        <taxon>Bacteria</taxon>
        <taxon>Bacillati</taxon>
        <taxon>Candidatus Dormiibacterota</taxon>
        <taxon>Candidatus Dormibacteria</taxon>
        <taxon>Candidatus Dormibacterales</taxon>
        <taxon>Candidatus Dormibacteraceae</taxon>
        <taxon>Candidatus Nephthysia</taxon>
    </lineage>
</organism>
<sequence length="1108" mass="123572">MTADKARKRNLSPAQSGEYPAEPEEGAAYVELHAHSNYSLLDGASHPEELIEQAKALGYQSLALTDHDNLFGAMVFARACQEKEIRPITGVELTLAEDPESGRRHHLTLLAASRQGYANLCRLVSLGCGLEVKDPRTRDARRREPCLPLDRLAEHCAGLVCLTGCRQGEIAAAISEGRAEAADAALRRWLDWFGGENVFVELQDNLVHGDRPRNRALAALARQFGVPTVATGNVHYHHPDRARLQDAMVAIRHRTSLEESHQVRRPNQEFFLRPPEQQSRRFSEFPEAVANTRLVAERCSFVLTGDLGYELPSPPVPEGYDPDSWLRELCRMALVARYAEEDLEEATARLEKELGLIHQHGLAGFFLVYHEVLQLAKQVAEEVRGASARGRANLPPGRGRGSSVGSIVCYLIGLSHIDPVQKKLFLGRFLNEEMQSLPDIDLDFPRDIREKLFERVYERWGADHAGIVATFPRYRIRSAIRDLGKALGLPLRELDRLAKFAEGYGSAGSIEHEMAREPQFRSLVDAPGWRELIELARQLADFPRHLSQHVGGMVISSQPLIDCVPVQPSAWPGRYLCQWDKDSVDDARMVKIDFLALGMLSLVEECLDLISDQRGQVVDLSRIDFGDDRVYDRIKEGDTVGVFQIESRAQSQMLPRTQPRSLDDLTVQVAIVRPGPIVGGAVNPYVRQREAMRRNQSFKPDVPACVEKVLEETYGVVLFQEQVVQVAMEMGGMSPGQAESFRRLLSRRDAGQSIERYQEIFMQGAEAHQVPRETAQKFWEGLCGFASFGFPKSHAAAFALLAYQSAYLKEYYAPEFYCALYNNWPMGFYPPHVFTNDAHRHGVDVLRPDVNMSREECSVEKGAVRLGLEQVQGVGRAGAAAIVSERDRAGSYRSLFELAHGTGIGREPLENLIQAGALDSFGLNRRELLWQLGLFADGLERARLSAPPQIRQLHLAIPTEQDELALPDFDGFEKMAGDYRVLHLSPDSHPMSFLRSTLLNGVSSTRELQEMSAPRTVETAGLVVCRQRPGTARGIVFLLLEDEHGLANVMIPPDLYEERRSVVRMRPFLLVKARLEGHAGKVPMLQALEIEAVGAGAGLQTPDGKSWG</sequence>
<accession>A0A934K328</accession>
<dbReference type="GO" id="GO:0003887">
    <property type="term" value="F:DNA-directed DNA polymerase activity"/>
    <property type="evidence" value="ECO:0007669"/>
    <property type="project" value="UniProtKB-KW"/>
</dbReference>